<dbReference type="CDD" id="cd06260">
    <property type="entry name" value="DUF820-like"/>
    <property type="match status" value="1"/>
</dbReference>
<reference evidence="2" key="1">
    <citation type="submission" date="2024-05" db="EMBL/GenBank/DDBJ databases">
        <title>Whole genome shotgun sequence of Streptomyces hygroscopicus NBRC 113678.</title>
        <authorList>
            <person name="Komaki H."/>
            <person name="Tamura T."/>
        </authorList>
    </citation>
    <scope>NUCLEOTIDE SEQUENCE</scope>
    <source>
        <strain evidence="2">N11-34</strain>
    </source>
</reference>
<dbReference type="EMBL" id="BNEK01000003">
    <property type="protein sequence ID" value="GHJ27530.1"/>
    <property type="molecule type" value="Genomic_DNA"/>
</dbReference>
<organism evidence="2 3">
    <name type="scientific">Streptomyces hygroscopicus</name>
    <dbReference type="NCBI Taxonomy" id="1912"/>
    <lineage>
        <taxon>Bacteria</taxon>
        <taxon>Bacillati</taxon>
        <taxon>Actinomycetota</taxon>
        <taxon>Actinomycetes</taxon>
        <taxon>Kitasatosporales</taxon>
        <taxon>Streptomycetaceae</taxon>
        <taxon>Streptomyces</taxon>
        <taxon>Streptomyces violaceusniger group</taxon>
    </lineage>
</organism>
<dbReference type="Proteomes" id="UP001054854">
    <property type="component" value="Unassembled WGS sequence"/>
</dbReference>
<dbReference type="InterPro" id="IPR011335">
    <property type="entry name" value="Restrct_endonuc-II-like"/>
</dbReference>
<evidence type="ECO:0000259" key="1">
    <source>
        <dbReference type="Pfam" id="PF05685"/>
    </source>
</evidence>
<dbReference type="InterPro" id="IPR012296">
    <property type="entry name" value="Nuclease_put_TT1808"/>
</dbReference>
<dbReference type="SUPFAM" id="SSF52980">
    <property type="entry name" value="Restriction endonuclease-like"/>
    <property type="match status" value="1"/>
</dbReference>
<dbReference type="Gene3D" id="3.90.1570.10">
    <property type="entry name" value="tt1808, chain A"/>
    <property type="match status" value="1"/>
</dbReference>
<dbReference type="RefSeq" id="WP_236256626.1">
    <property type="nucleotide sequence ID" value="NZ_BNEK01000003.1"/>
</dbReference>
<accession>A0ABQ3TW30</accession>
<protein>
    <recommendedName>
        <fullName evidence="1">Putative restriction endonuclease domain-containing protein</fullName>
    </recommendedName>
</protein>
<feature type="domain" description="Putative restriction endonuclease" evidence="1">
    <location>
        <begin position="14"/>
        <end position="182"/>
    </location>
</feature>
<evidence type="ECO:0000313" key="3">
    <source>
        <dbReference type="Proteomes" id="UP001054854"/>
    </source>
</evidence>
<dbReference type="InterPro" id="IPR008538">
    <property type="entry name" value="Uma2"/>
</dbReference>
<comment type="caution">
    <text evidence="2">The sequence shown here is derived from an EMBL/GenBank/DDBJ whole genome shotgun (WGS) entry which is preliminary data.</text>
</comment>
<dbReference type="Pfam" id="PF05685">
    <property type="entry name" value="Uma2"/>
    <property type="match status" value="1"/>
</dbReference>
<keyword evidence="3" id="KW-1185">Reference proteome</keyword>
<evidence type="ECO:0000313" key="2">
    <source>
        <dbReference type="EMBL" id="GHJ27530.1"/>
    </source>
</evidence>
<sequence length="192" mass="21493">MTPGTTDRPQMSIEEFEQLARTAPETVTLEFINGNLAVKPVPDGDHDEIIMWVAEKCMQRRPDLWLYRERGLKTESYRKGRARPDGTLAPRKHFAGHGEWSETKGVLMAVEVTSNDADTDQRDRVDKRDGYAAAGIPVYLLIDRDGCTVSVHSEPEDGKYRSLTTRPYGAVIDIPDPVGITLETAELKDYAS</sequence>
<dbReference type="PANTHER" id="PTHR35400:SF3">
    <property type="entry name" value="SLL1072 PROTEIN"/>
    <property type="match status" value="1"/>
</dbReference>
<name>A0ABQ3TW30_STRHY</name>
<proteinExistence type="predicted"/>
<gene>
    <name evidence="2" type="ORF">TPA0910_19630</name>
</gene>
<dbReference type="PANTHER" id="PTHR35400">
    <property type="entry name" value="SLR1083 PROTEIN"/>
    <property type="match status" value="1"/>
</dbReference>